<keyword evidence="8" id="KW-0067">ATP-binding</keyword>
<dbReference type="InterPro" id="IPR000403">
    <property type="entry name" value="PI3/4_kinase_cat_dom"/>
</dbReference>
<evidence type="ECO:0000256" key="10">
    <source>
        <dbReference type="ARBA" id="ARBA00047899"/>
    </source>
</evidence>
<dbReference type="PROSITE" id="PS51189">
    <property type="entry name" value="FAT"/>
    <property type="match status" value="1"/>
</dbReference>
<evidence type="ECO:0000256" key="2">
    <source>
        <dbReference type="ARBA" id="ARBA00012513"/>
    </source>
</evidence>
<dbReference type="Pfam" id="PF02260">
    <property type="entry name" value="FATC"/>
    <property type="match status" value="1"/>
</dbReference>
<name>A0A5E4NAB1_9HEMI</name>
<dbReference type="InterPro" id="IPR003152">
    <property type="entry name" value="FATC_dom"/>
</dbReference>
<dbReference type="PROSITE" id="PS51190">
    <property type="entry name" value="FATC"/>
    <property type="match status" value="1"/>
</dbReference>
<dbReference type="PROSITE" id="PS50290">
    <property type="entry name" value="PI3_4_KINASE_3"/>
    <property type="match status" value="1"/>
</dbReference>
<reference evidence="14 15" key="1">
    <citation type="submission" date="2019-08" db="EMBL/GenBank/DDBJ databases">
        <authorList>
            <person name="Alioto T."/>
            <person name="Alioto T."/>
            <person name="Gomez Garrido J."/>
        </authorList>
    </citation>
    <scope>NUCLEOTIDE SEQUENCE [LARGE SCALE GENOMIC DNA]</scope>
</reference>
<keyword evidence="9" id="KW-0539">Nucleus</keyword>
<dbReference type="GO" id="GO:0005524">
    <property type="term" value="F:ATP binding"/>
    <property type="evidence" value="ECO:0007669"/>
    <property type="project" value="UniProtKB-KW"/>
</dbReference>
<dbReference type="PROSITE" id="PS00916">
    <property type="entry name" value="PI3_4_KINASE_2"/>
    <property type="match status" value="1"/>
</dbReference>
<comment type="subcellular location">
    <subcellularLocation>
        <location evidence="1">Nucleus</location>
    </subcellularLocation>
</comment>
<dbReference type="Proteomes" id="UP000325440">
    <property type="component" value="Unassembled WGS sequence"/>
</dbReference>
<dbReference type="InterPro" id="IPR018936">
    <property type="entry name" value="PI3/4_kinase_CS"/>
</dbReference>
<evidence type="ECO:0000256" key="4">
    <source>
        <dbReference type="ARBA" id="ARBA00022679"/>
    </source>
</evidence>
<evidence type="ECO:0000256" key="6">
    <source>
        <dbReference type="ARBA" id="ARBA00022763"/>
    </source>
</evidence>
<evidence type="ECO:0000259" key="11">
    <source>
        <dbReference type="PROSITE" id="PS50290"/>
    </source>
</evidence>
<feature type="domain" description="PI3K/PI4K catalytic" evidence="11">
    <location>
        <begin position="2163"/>
        <end position="2483"/>
    </location>
</feature>
<feature type="domain" description="FAT" evidence="12">
    <location>
        <begin position="1473"/>
        <end position="2056"/>
    </location>
</feature>
<dbReference type="InterPro" id="IPR038980">
    <property type="entry name" value="ATM_plant"/>
</dbReference>
<dbReference type="Pfam" id="PF02259">
    <property type="entry name" value="FAT"/>
    <property type="match status" value="1"/>
</dbReference>
<evidence type="ECO:0000256" key="3">
    <source>
        <dbReference type="ARBA" id="ARBA00022527"/>
    </source>
</evidence>
<dbReference type="GO" id="GO:0004674">
    <property type="term" value="F:protein serine/threonine kinase activity"/>
    <property type="evidence" value="ECO:0007669"/>
    <property type="project" value="UniProtKB-KW"/>
</dbReference>
<accession>A0A5E4NAB1</accession>
<dbReference type="PANTHER" id="PTHR37079">
    <property type="entry name" value="SERINE/THREONINE-PROTEIN KINASE ATM"/>
    <property type="match status" value="1"/>
</dbReference>
<evidence type="ECO:0000256" key="8">
    <source>
        <dbReference type="ARBA" id="ARBA00022840"/>
    </source>
</evidence>
<dbReference type="GO" id="GO:0006281">
    <property type="term" value="P:DNA repair"/>
    <property type="evidence" value="ECO:0007669"/>
    <property type="project" value="InterPro"/>
</dbReference>
<evidence type="ECO:0000256" key="1">
    <source>
        <dbReference type="ARBA" id="ARBA00004123"/>
    </source>
</evidence>
<evidence type="ECO:0000256" key="9">
    <source>
        <dbReference type="ARBA" id="ARBA00023242"/>
    </source>
</evidence>
<keyword evidence="6" id="KW-0227">DNA damage</keyword>
<dbReference type="SMART" id="SM01343">
    <property type="entry name" value="FATC"/>
    <property type="match status" value="1"/>
</dbReference>
<dbReference type="InterPro" id="IPR011009">
    <property type="entry name" value="Kinase-like_dom_sf"/>
</dbReference>
<evidence type="ECO:0000259" key="13">
    <source>
        <dbReference type="PROSITE" id="PS51190"/>
    </source>
</evidence>
<organism evidence="14 15">
    <name type="scientific">Cinara cedri</name>
    <dbReference type="NCBI Taxonomy" id="506608"/>
    <lineage>
        <taxon>Eukaryota</taxon>
        <taxon>Metazoa</taxon>
        <taxon>Ecdysozoa</taxon>
        <taxon>Arthropoda</taxon>
        <taxon>Hexapoda</taxon>
        <taxon>Insecta</taxon>
        <taxon>Pterygota</taxon>
        <taxon>Neoptera</taxon>
        <taxon>Paraneoptera</taxon>
        <taxon>Hemiptera</taxon>
        <taxon>Sternorrhyncha</taxon>
        <taxon>Aphidomorpha</taxon>
        <taxon>Aphidoidea</taxon>
        <taxon>Aphididae</taxon>
        <taxon>Lachninae</taxon>
        <taxon>Cinara</taxon>
    </lineage>
</organism>
<evidence type="ECO:0000259" key="12">
    <source>
        <dbReference type="PROSITE" id="PS51189"/>
    </source>
</evidence>
<feature type="domain" description="FATC" evidence="13">
    <location>
        <begin position="2490"/>
        <end position="2522"/>
    </location>
</feature>
<dbReference type="SMART" id="SM00146">
    <property type="entry name" value="PI3Kc"/>
    <property type="match status" value="1"/>
</dbReference>
<dbReference type="EC" id="2.7.11.1" evidence="2"/>
<dbReference type="PANTHER" id="PTHR37079:SF4">
    <property type="entry name" value="SERINE_THREONINE-PROTEIN KINASE ATM"/>
    <property type="match status" value="1"/>
</dbReference>
<evidence type="ECO:0000256" key="7">
    <source>
        <dbReference type="ARBA" id="ARBA00022777"/>
    </source>
</evidence>
<dbReference type="InterPro" id="IPR003151">
    <property type="entry name" value="PIK-rel_kinase_FAT"/>
</dbReference>
<keyword evidence="15" id="KW-1185">Reference proteome</keyword>
<dbReference type="InterPro" id="IPR036940">
    <property type="entry name" value="PI3/4_kinase_cat_sf"/>
</dbReference>
<keyword evidence="4" id="KW-0808">Transferase</keyword>
<dbReference type="Pfam" id="PF00454">
    <property type="entry name" value="PI3_PI4_kinase"/>
    <property type="match status" value="1"/>
</dbReference>
<proteinExistence type="predicted"/>
<dbReference type="GO" id="GO:0005634">
    <property type="term" value="C:nucleus"/>
    <property type="evidence" value="ECO:0007669"/>
    <property type="project" value="UniProtKB-SubCell"/>
</dbReference>
<keyword evidence="5" id="KW-0547">Nucleotide-binding</keyword>
<evidence type="ECO:0000313" key="15">
    <source>
        <dbReference type="Proteomes" id="UP000325440"/>
    </source>
</evidence>
<dbReference type="Gene3D" id="1.10.1070.11">
    <property type="entry name" value="Phosphatidylinositol 3-/4-kinase, catalytic domain"/>
    <property type="match status" value="1"/>
</dbReference>
<gene>
    <name evidence="14" type="ORF">CINCED_3A017263</name>
</gene>
<dbReference type="Gene3D" id="3.30.1010.10">
    <property type="entry name" value="Phosphatidylinositol 3-kinase Catalytic Subunit, Chain A, domain 4"/>
    <property type="match status" value="1"/>
</dbReference>
<dbReference type="PROSITE" id="PS00915">
    <property type="entry name" value="PI3_4_KINASE_1"/>
    <property type="match status" value="1"/>
</dbReference>
<keyword evidence="3" id="KW-0723">Serine/threonine-protein kinase</keyword>
<dbReference type="InterPro" id="IPR044107">
    <property type="entry name" value="PIKKc_ATM"/>
</dbReference>
<dbReference type="CDD" id="cd05171">
    <property type="entry name" value="PIKKc_ATM"/>
    <property type="match status" value="1"/>
</dbReference>
<dbReference type="InterPro" id="IPR014009">
    <property type="entry name" value="PIK_FAT"/>
</dbReference>
<evidence type="ECO:0000313" key="14">
    <source>
        <dbReference type="EMBL" id="VVC40819.1"/>
    </source>
</evidence>
<sequence length="2522" mass="293939">MKHASIKIMKHIIERGDAHSSVMLDVKKKIFSFLKQAISDTLQIINDFSLREDLITLTYVVCKTIRVECRKALCQFIEENCIHFINLYEKDRPKKVQEVLYQLLTFFIKIHHPKCIGFNHNASHFFNEKIWIDQLYHIYEFVLREIQQNKNNSNPNFLNYISELAITIFSIMYFNKSNSWSLAFDDYPAPKRKKNNIDLFSFINDLANLKTSEFCTRTIISNENSDLSHDLLQSLILLQNWNNEMNSDLLRLYFNKTIKINNHSLQTLIVLFKSRGFCCTSLNKTNILLLLDWLLPMKIQDELLIVETYSKVNPRVLSEVVCLILKKPTINKLFNGNNLEITSYNDFEDIYFYTALQDVPKIQLEIAHKPAENKNIRRTVDENIFERITSFIKQCMTIEEKPNILMLQLFLSLANFLCLLESEVPQFNNEYNKLWSYKLKYLDKVKNIASELSSDINLLNNEQFVNACSLFYKELQWADDKIVNQLLNYEANNTILNKLYSLSQHDSNNLYQELSYDKLTKEQKISIKAMEVLLNTCLFKGQILSYQTSFLEILIRNFKELEDSMYRPLIYFKLTNFLQIVLNLDNLPIDIIIQINKFIKQLAKNWCYHQESFVRITQLLRNALKIITKNNTNEVCTTNLLMMIWSLQKIINSKKCGPVMICAFIDLLGHFAYKNNGSFGATWNVNINMVKPINPKNILCYINSPFLQVRIAVIKYIKVMCNNYEENPNTYSINYDDMFNIILKNLHEGFIVDSDISEEEYDDEYTNRISTYLLYMQTLLISSTKYRQKSLFEIFQTVNDKKIDLNLVISLLKGVAIELKIKSYMVLLENNLNFLLWNWHLKYTTFKDFPINLFSCQTVEQFYKEYDFEIIPILVIKNDLDLLNSKTTICKIVEEHFSVIYSYMLAIEIGNVPFLNHNDIKNCIENILSQAHFNELTRSQFPNILLKCIQMVVINTEQPINPIQINSDQFLNIMNIFQNTLVKSKNPFLLIMSNKQSNCIQKIVHFLYVNIFKKSTPELRIQSLFQYSFFMKLLFNQLLKCSDIDEFTYFLLYQSVRSTITLIDQNYFEIQHDVLEYLEWLFINTQNILKLNINQIQNLVTSTFKLLVKNNPSLNEKLSNLLSCLKKMSDQDTNKKLKENNTLEEDIIDFLSEENESTDTNQSLQHIKLKLKINEQLLQNMYEELQRMRGFSEDCVNSILHRFICKLIHLSKSSDSEVQILAASCLGILGPADLTTLILQPEPKILKLESNISPEYSFIKHIVVMLLNYLSDSNISVMEASNITLFKIIATREGQSLYERLGKRMLYPFKELHIEDQDVELSFNIEQFNLIIDVDQIWCPIDLSISYNKWLTSLTKQLLETLQGFCKSVLPIAENKPMFCENILPHLIYFLLGKPSTRTIINKHINCFFIKHNEIEKEKRSKKISSNVCHASDLCENIYFNKSALQCLLNIVNFIRHQQKNPLQELLDINYLYVSRAAQFCSAHFTSILYLELWCDKEFKKMEKDHCSMTFNPVDTITEMLRDDGLLLQSILNESYKSIGDPDAVEGCGSSYLLSLSSRTQYYQLIRKWDRVMENCDLQQTSNIVPQDYLDALSNSGLQNIAHIMASNNDSSKYDYCWQLDKWDLPDNGDQSFEALHYHSLRYVHQKNTDSAISMIREARLVVVNYISCASLESTATIYSPLAKLKMIEDLEDFISMPDRNTLFENWLNCKTLRSNEFIHINKILSQRAKLLEIHGDSRSGIIKLNIAEVARKNDWLQEAGRNLASVVSLKNDQKHTILWSKVEEARLLWQRNDSHMAKVLLKSVVEELYNYEYPLLHSLALQLYGSWIEETKSEPASDIIRKYFQKSIGNLQQESIDKKEFGLECKKVLSEAYKHLSQFTDTLYQQLSKYLKTEAIQKRINEVENDKKKGKDLLESARSTKDSEKLKAGVYLMNQCNIDKSDINNINVEKTSYLKIALQNYLQLMKLDDESELPIYRIISLWLENKENNEINTMVDKELKNNSSYKFITVLPQLVPHLSVSYEHNFHKSLENLINRCAIEHPYQTIPIVYAIANSNIDHVYIQCKPSTNNEETRVLAAKRLMSNWKTHTKIGSVVMNTEKLYEAFIHLAYKKFPRSTNQRLEIPNNQPLMKIKLSDNFMYPTAALPLNKYGHYQNIICIDRFKSSFLIPGGIHEPKKVDCICSDGFIRSLLLKGNEDMRQDAVMQQVFGLMNRLLLSNKSTTKKKLTIRTYKVIPFSQQSGIAEWCVNTISLGDYLIGKNSTSGAHQKYRPYDMLPVDARNVIKKSRDNRDSQYTKLKKYLAVCEKLKPVFRYYFFEKFVSPSIWFERRQSYIYSVATTSMIGYILGLGDRHCQNILIDNNTAELIHIDFGVAFEQGFLLNTPETVPFRLSRDIVDGMGICGIEGTFRKYCEKTMSVLRQNQDVIVTVIEVLLYDPCYQWTLTEEKAALLQNQSTIQNANINLIEVNKLAERSLNKIRVKLCGMEEAGSAASVNGQVNRLIQQARDPANLSLLFHGWQAYL</sequence>
<protein>
    <recommendedName>
        <fullName evidence="2">non-specific serine/threonine protein kinase</fullName>
        <ecNumber evidence="2">2.7.11.1</ecNumber>
    </recommendedName>
</protein>
<dbReference type="EMBL" id="CABPRJ010001908">
    <property type="protein sequence ID" value="VVC40819.1"/>
    <property type="molecule type" value="Genomic_DNA"/>
</dbReference>
<keyword evidence="7 14" id="KW-0418">Kinase</keyword>
<comment type="catalytic activity">
    <reaction evidence="10">
        <text>L-threonyl-[protein] + ATP = O-phospho-L-threonyl-[protein] + ADP + H(+)</text>
        <dbReference type="Rhea" id="RHEA:46608"/>
        <dbReference type="Rhea" id="RHEA-COMP:11060"/>
        <dbReference type="Rhea" id="RHEA-COMP:11605"/>
        <dbReference type="ChEBI" id="CHEBI:15378"/>
        <dbReference type="ChEBI" id="CHEBI:30013"/>
        <dbReference type="ChEBI" id="CHEBI:30616"/>
        <dbReference type="ChEBI" id="CHEBI:61977"/>
        <dbReference type="ChEBI" id="CHEBI:456216"/>
        <dbReference type="EC" id="2.7.11.1"/>
    </reaction>
</comment>
<evidence type="ECO:0000256" key="5">
    <source>
        <dbReference type="ARBA" id="ARBA00022741"/>
    </source>
</evidence>
<dbReference type="OrthoDB" id="381190at2759"/>
<dbReference type="SUPFAM" id="SSF56112">
    <property type="entry name" value="Protein kinase-like (PK-like)"/>
    <property type="match status" value="1"/>
</dbReference>